<evidence type="ECO:0000313" key="1">
    <source>
        <dbReference type="EMBL" id="QXO15347.1"/>
    </source>
</evidence>
<dbReference type="Gramene" id="Oeu032520.1">
    <property type="protein sequence ID" value="Oeu032520.1"/>
    <property type="gene ID" value="Oeu032520"/>
</dbReference>
<dbReference type="AlphaFoldDB" id="A0A8F5PM15"/>
<dbReference type="GO" id="GO:0016491">
    <property type="term" value="F:oxidoreductase activity"/>
    <property type="evidence" value="ECO:0007669"/>
    <property type="project" value="InterPro"/>
</dbReference>
<reference evidence="1" key="1">
    <citation type="journal article" date="2021" name="Plants (Basel)">
        <title>Genome Wide MeDIP-Seq Profiling of Wild and Cultivated Olives Trees Suggests DNA Methylation Fingerprint on the Sensory Quality of Olive Oil.</title>
        <authorList>
            <person name="Badad O."/>
            <person name="Lakhssassi N."/>
            <person name="Zaid N."/>
            <person name="El Baze A."/>
            <person name="Zaid Y."/>
            <person name="Meksem J."/>
            <person name="Lightfoot D.A."/>
            <person name="Tombuloglu H."/>
            <person name="Zaid E.H."/>
            <person name="Unver T."/>
            <person name="Meksem K."/>
        </authorList>
    </citation>
    <scope>NUCLEOTIDE SEQUENCE</scope>
</reference>
<dbReference type="InterPro" id="IPR012171">
    <property type="entry name" value="Fatty_acid_desaturase"/>
</dbReference>
<organism evidence="1">
    <name type="scientific">Olea europaea var. sylvestris</name>
    <dbReference type="NCBI Taxonomy" id="158386"/>
    <lineage>
        <taxon>Eukaryota</taxon>
        <taxon>Viridiplantae</taxon>
        <taxon>Streptophyta</taxon>
        <taxon>Embryophyta</taxon>
        <taxon>Tracheophyta</taxon>
        <taxon>Spermatophyta</taxon>
        <taxon>Magnoliopsida</taxon>
        <taxon>eudicotyledons</taxon>
        <taxon>Gunneridae</taxon>
        <taxon>Pentapetalae</taxon>
        <taxon>asterids</taxon>
        <taxon>lamiids</taxon>
        <taxon>Lamiales</taxon>
        <taxon>Oleaceae</taxon>
        <taxon>Oleeae</taxon>
        <taxon>Olea</taxon>
    </lineage>
</organism>
<dbReference type="PANTHER" id="PTHR32100">
    <property type="entry name" value="OMEGA-6 FATTY ACID DESATURASE, CHLOROPLASTIC"/>
    <property type="match status" value="1"/>
</dbReference>
<accession>A0A8F5PM15</accession>
<name>A0A8F5PM15_OLEEU</name>
<protein>
    <submittedName>
        <fullName evidence="1">Acyl-lipid omega-3 desaturase</fullName>
    </submittedName>
</protein>
<proteinExistence type="predicted"/>
<sequence length="324" mass="36948">MKRTELSMIGVFVDYSGHGSFSENLNLNNIVGHILHSSILVTYHGWIISLRTHHQNHGHVDNDESWVPSTRAWICQSNSSDIKSLFPFAYPRYLDEEKRRNSLGMDKLYVHVSHPLASKILAFYERNKGNLKLSKAKIKRKIDPKLRSVFYKFPPFHPHMPKPPDGVIMPGKEHWLVYVMSYRYSRILPKRPIPPKSVSGPHLAILAHQLVSGNYVSKQCEDMDGEGWSFHMIPEAWWKGKWILCICPTIDQASPDDLWWGLWLCYVVVMEGWLWRRDDMARGGDVLAMVLLSQTVLLLGGGGGSGDDDGSDIVRGSGCHNCQW</sequence>
<dbReference type="EMBL" id="MZ361724">
    <property type="protein sequence ID" value="QXO15347.1"/>
    <property type="molecule type" value="Genomic_DNA"/>
</dbReference>